<comment type="caution">
    <text evidence="2">The sequence shown here is derived from an EMBL/GenBank/DDBJ whole genome shotgun (WGS) entry which is preliminary data.</text>
</comment>
<evidence type="ECO:0000259" key="1">
    <source>
        <dbReference type="SMART" id="SM00331"/>
    </source>
</evidence>
<accession>S0FKZ5</accession>
<name>S0FKZ5_RUMCE</name>
<reference evidence="2 3" key="1">
    <citation type="journal article" date="2013" name="Genome Announc.">
        <title>Draft Genome Sequence of the Cellulolytic, Mesophilic, Anaerobic Bacterium Clostridium termitidis Strain CT1112 (DSM 5398).</title>
        <authorList>
            <person name="Lal S."/>
            <person name="Ramachandran U."/>
            <person name="Zhang X."/>
            <person name="Munir R."/>
            <person name="Sparling R."/>
            <person name="Levin D.B."/>
        </authorList>
    </citation>
    <scope>NUCLEOTIDE SEQUENCE [LARGE SCALE GENOMIC DNA]</scope>
    <source>
        <strain evidence="2 3">CT1112</strain>
    </source>
</reference>
<evidence type="ECO:0000313" key="3">
    <source>
        <dbReference type="Proteomes" id="UP000014155"/>
    </source>
</evidence>
<dbReference type="SMART" id="SM00331">
    <property type="entry name" value="PP2C_SIG"/>
    <property type="match status" value="1"/>
</dbReference>
<evidence type="ECO:0000313" key="2">
    <source>
        <dbReference type="EMBL" id="EMS69834.1"/>
    </source>
</evidence>
<dbReference type="RefSeq" id="WP_004630253.1">
    <property type="nucleotide sequence ID" value="NZ_AORV01000065.1"/>
</dbReference>
<gene>
    <name evidence="2" type="ORF">CTER_4845</name>
</gene>
<dbReference type="Proteomes" id="UP000014155">
    <property type="component" value="Unassembled WGS sequence"/>
</dbReference>
<dbReference type="SUPFAM" id="SSF81606">
    <property type="entry name" value="PP2C-like"/>
    <property type="match status" value="1"/>
</dbReference>
<proteinExistence type="predicted"/>
<dbReference type="Pfam" id="PF07228">
    <property type="entry name" value="SpoIIE"/>
    <property type="match status" value="1"/>
</dbReference>
<organism evidence="2 3">
    <name type="scientific">Ruminiclostridium cellobioparum subsp. termitidis CT1112</name>
    <dbReference type="NCBI Taxonomy" id="1195236"/>
    <lineage>
        <taxon>Bacteria</taxon>
        <taxon>Bacillati</taxon>
        <taxon>Bacillota</taxon>
        <taxon>Clostridia</taxon>
        <taxon>Eubacteriales</taxon>
        <taxon>Oscillospiraceae</taxon>
        <taxon>Ruminiclostridium</taxon>
    </lineage>
</organism>
<dbReference type="STRING" id="1195236.CTER_4845"/>
<dbReference type="AlphaFoldDB" id="S0FKZ5"/>
<keyword evidence="3" id="KW-1185">Reference proteome</keyword>
<sequence>MSLYIDVNYESLNKYREELCGDKVEIIRSSDSVVVVLADGLGSGVKANILATLTSKIIGTIMSNGLDIDEAVNTIASTLPVCKERGVAYSTFSIIQIFNNGEGYLVEFDNPAIIRLRKGKLLEIETESREISGKLINEARFTVSPDDLFVMISDGVIHAGIGQTLDLGWQWGNVREYVQKTYKKDMSSKAVAKLLLAACDSLYANEPGDDTTVVALKAKKPIKLNLMIGPPVDSQNDRDIVTRFVGREGKKVICGGTTSQIVARITKKEIKTSIEYFNPSVPPTAEIDGINLTTEGVLTLRKTLELLKTCVSPESTMNDYLKLNKKDGASRLAKMLLEESTSIYFFIGQAINPAHQNPEFPLNMGLKFKLVEEIAGLLRQAGKHITIEYC</sequence>
<dbReference type="EMBL" id="AORV01000065">
    <property type="protein sequence ID" value="EMS69834.1"/>
    <property type="molecule type" value="Genomic_DNA"/>
</dbReference>
<protein>
    <submittedName>
        <fullName evidence="2">Stage II sporulation protein E (SpoIIE)</fullName>
    </submittedName>
</protein>
<feature type="domain" description="PPM-type phosphatase" evidence="1">
    <location>
        <begin position="2"/>
        <end position="218"/>
    </location>
</feature>
<dbReference type="InterPro" id="IPR036457">
    <property type="entry name" value="PPM-type-like_dom_sf"/>
</dbReference>
<dbReference type="PANTHER" id="PTHR35801">
    <property type="entry name" value="PHOSPHOSERINE PHOSPHATASE RSBX"/>
    <property type="match status" value="1"/>
</dbReference>
<dbReference type="eggNOG" id="COG2208">
    <property type="taxonomic scope" value="Bacteria"/>
</dbReference>
<dbReference type="InterPro" id="IPR001932">
    <property type="entry name" value="PPM-type_phosphatase-like_dom"/>
</dbReference>
<dbReference type="PANTHER" id="PTHR35801:SF1">
    <property type="entry name" value="PHOSPHOSERINE PHOSPHATASE RSBX"/>
    <property type="match status" value="1"/>
</dbReference>
<dbReference type="InterPro" id="IPR039248">
    <property type="entry name" value="Ptase_RsbX"/>
</dbReference>
<dbReference type="Gene3D" id="3.60.40.10">
    <property type="entry name" value="PPM-type phosphatase domain"/>
    <property type="match status" value="1"/>
</dbReference>
<dbReference type="PATRIC" id="fig|1195236.3.peg.5031"/>